<gene>
    <name evidence="1" type="ORF">D187_009763</name>
</gene>
<name>S9QEZ9_CYSF2</name>
<protein>
    <submittedName>
        <fullName evidence="1">Uncharacterized protein</fullName>
    </submittedName>
</protein>
<dbReference type="Proteomes" id="UP000011682">
    <property type="component" value="Unassembled WGS sequence"/>
</dbReference>
<dbReference type="AlphaFoldDB" id="S9QEZ9"/>
<proteinExistence type="predicted"/>
<evidence type="ECO:0000313" key="2">
    <source>
        <dbReference type="Proteomes" id="UP000011682"/>
    </source>
</evidence>
<organism evidence="1 2">
    <name type="scientific">Cystobacter fuscus (strain ATCC 25194 / DSM 2262 / NBRC 100088 / M29)</name>
    <dbReference type="NCBI Taxonomy" id="1242864"/>
    <lineage>
        <taxon>Bacteria</taxon>
        <taxon>Pseudomonadati</taxon>
        <taxon>Myxococcota</taxon>
        <taxon>Myxococcia</taxon>
        <taxon>Myxococcales</taxon>
        <taxon>Cystobacterineae</taxon>
        <taxon>Archangiaceae</taxon>
        <taxon>Cystobacter</taxon>
    </lineage>
</organism>
<sequence length="112" mass="12485">MFEVFARESIGVLRQDLRSWALQVMLAGLSFEARIAERNKAIRAAADFLPADMPTSERARQLHAELCAVSRSTRPSHPDVGTMRGGLALALLARDRVPDVQQVRRVLDEDCL</sequence>
<evidence type="ECO:0000313" key="1">
    <source>
        <dbReference type="EMBL" id="EPX54928.1"/>
    </source>
</evidence>
<reference evidence="1" key="1">
    <citation type="submission" date="2013-05" db="EMBL/GenBank/DDBJ databases">
        <title>Genome assembly of Cystobacter fuscus DSM 2262.</title>
        <authorList>
            <person name="Sharma G."/>
            <person name="Khatri I."/>
            <person name="Kaur C."/>
            <person name="Mayilraj S."/>
            <person name="Subramanian S."/>
        </authorList>
    </citation>
    <scope>NUCLEOTIDE SEQUENCE [LARGE SCALE GENOMIC DNA]</scope>
    <source>
        <strain evidence="1">DSM 2262</strain>
    </source>
</reference>
<keyword evidence="2" id="KW-1185">Reference proteome</keyword>
<accession>S9QEZ9</accession>
<comment type="caution">
    <text evidence="1">The sequence shown here is derived from an EMBL/GenBank/DDBJ whole genome shotgun (WGS) entry which is preliminary data.</text>
</comment>
<dbReference type="EMBL" id="ANAH02000076">
    <property type="protein sequence ID" value="EPX54928.1"/>
    <property type="molecule type" value="Genomic_DNA"/>
</dbReference>